<evidence type="ECO:0000313" key="1">
    <source>
        <dbReference type="EMBL" id="VVD87442.1"/>
    </source>
</evidence>
<protein>
    <submittedName>
        <fullName evidence="1">Uncharacterized protein</fullName>
    </submittedName>
</protein>
<gene>
    <name evidence="1" type="ORF">PAN31108_01450</name>
</gene>
<dbReference type="EMBL" id="CABPSB010000003">
    <property type="protein sequence ID" value="VVD87442.1"/>
    <property type="molecule type" value="Genomic_DNA"/>
</dbReference>
<name>A0A5E4TJL0_9BURK</name>
<proteinExistence type="predicted"/>
<dbReference type="RefSeq" id="WP_150668186.1">
    <property type="nucleotide sequence ID" value="NZ_CABPSB010000003.1"/>
</dbReference>
<accession>A0A5E4TJL0</accession>
<dbReference type="Proteomes" id="UP000406256">
    <property type="component" value="Unassembled WGS sequence"/>
</dbReference>
<keyword evidence="2" id="KW-1185">Reference proteome</keyword>
<sequence length="88" mass="9480">MNDTRKQAIWKAVLSDLASMNVGPNQNVPVKTVWLRAVKIGITKSDELQQVLAWAAQEQLLTHKAGGVSGLGSIALTDAGYEQSQTEC</sequence>
<reference evidence="1 2" key="1">
    <citation type="submission" date="2019-08" db="EMBL/GenBank/DDBJ databases">
        <authorList>
            <person name="Peeters C."/>
        </authorList>
    </citation>
    <scope>NUCLEOTIDE SEQUENCE [LARGE SCALE GENOMIC DNA]</scope>
    <source>
        <strain evidence="1 2">LMG 31108</strain>
    </source>
</reference>
<dbReference type="AlphaFoldDB" id="A0A5E4TJL0"/>
<organism evidence="1 2">
    <name type="scientific">Pandoraea anhela</name>
    <dbReference type="NCBI Taxonomy" id="2508295"/>
    <lineage>
        <taxon>Bacteria</taxon>
        <taxon>Pseudomonadati</taxon>
        <taxon>Pseudomonadota</taxon>
        <taxon>Betaproteobacteria</taxon>
        <taxon>Burkholderiales</taxon>
        <taxon>Burkholderiaceae</taxon>
        <taxon>Pandoraea</taxon>
    </lineage>
</organism>
<evidence type="ECO:0000313" key="2">
    <source>
        <dbReference type="Proteomes" id="UP000406256"/>
    </source>
</evidence>